<dbReference type="EMBL" id="CM002871">
    <property type="protein sequence ID" value="KFK38194.1"/>
    <property type="molecule type" value="Genomic_DNA"/>
</dbReference>
<gene>
    <name evidence="2" type="ordered locus">AALP_Aa3g081500</name>
</gene>
<dbReference type="Proteomes" id="UP000029120">
    <property type="component" value="Chromosome 3"/>
</dbReference>
<keyword evidence="3" id="KW-1185">Reference proteome</keyword>
<feature type="compositionally biased region" description="Basic residues" evidence="1">
    <location>
        <begin position="176"/>
        <end position="187"/>
    </location>
</feature>
<dbReference type="OrthoDB" id="10618083at2759"/>
<evidence type="ECO:0000313" key="2">
    <source>
        <dbReference type="EMBL" id="KFK38194.1"/>
    </source>
</evidence>
<dbReference type="Gramene" id="KFK38194">
    <property type="protein sequence ID" value="KFK38194"/>
    <property type="gene ID" value="AALP_AA3G081500"/>
</dbReference>
<organism evidence="2 3">
    <name type="scientific">Arabis alpina</name>
    <name type="common">Alpine rock-cress</name>
    <dbReference type="NCBI Taxonomy" id="50452"/>
    <lineage>
        <taxon>Eukaryota</taxon>
        <taxon>Viridiplantae</taxon>
        <taxon>Streptophyta</taxon>
        <taxon>Embryophyta</taxon>
        <taxon>Tracheophyta</taxon>
        <taxon>Spermatophyta</taxon>
        <taxon>Magnoliopsida</taxon>
        <taxon>eudicotyledons</taxon>
        <taxon>Gunneridae</taxon>
        <taxon>Pentapetalae</taxon>
        <taxon>rosids</taxon>
        <taxon>malvids</taxon>
        <taxon>Brassicales</taxon>
        <taxon>Brassicaceae</taxon>
        <taxon>Arabideae</taxon>
        <taxon>Arabis</taxon>
    </lineage>
</organism>
<evidence type="ECO:0000256" key="1">
    <source>
        <dbReference type="SAM" id="MobiDB-lite"/>
    </source>
</evidence>
<accession>A0A087H7U2</accession>
<dbReference type="AlphaFoldDB" id="A0A087H7U2"/>
<reference evidence="3" key="1">
    <citation type="journal article" date="2015" name="Nat. Plants">
        <title>Genome expansion of Arabis alpina linked with retrotransposition and reduced symmetric DNA methylation.</title>
        <authorList>
            <person name="Willing E.M."/>
            <person name="Rawat V."/>
            <person name="Mandakova T."/>
            <person name="Maumus F."/>
            <person name="James G.V."/>
            <person name="Nordstroem K.J."/>
            <person name="Becker C."/>
            <person name="Warthmann N."/>
            <person name="Chica C."/>
            <person name="Szarzynska B."/>
            <person name="Zytnicki M."/>
            <person name="Albani M.C."/>
            <person name="Kiefer C."/>
            <person name="Bergonzi S."/>
            <person name="Castaings L."/>
            <person name="Mateos J.L."/>
            <person name="Berns M.C."/>
            <person name="Bujdoso N."/>
            <person name="Piofczyk T."/>
            <person name="de Lorenzo L."/>
            <person name="Barrero-Sicilia C."/>
            <person name="Mateos I."/>
            <person name="Piednoel M."/>
            <person name="Hagmann J."/>
            <person name="Chen-Min-Tao R."/>
            <person name="Iglesias-Fernandez R."/>
            <person name="Schuster S.C."/>
            <person name="Alonso-Blanco C."/>
            <person name="Roudier F."/>
            <person name="Carbonero P."/>
            <person name="Paz-Ares J."/>
            <person name="Davis S.J."/>
            <person name="Pecinka A."/>
            <person name="Quesneville H."/>
            <person name="Colot V."/>
            <person name="Lysak M.A."/>
            <person name="Weigel D."/>
            <person name="Coupland G."/>
            <person name="Schneeberger K."/>
        </authorList>
    </citation>
    <scope>NUCLEOTIDE SEQUENCE [LARGE SCALE GENOMIC DNA]</scope>
    <source>
        <strain evidence="3">cv. Pajares</strain>
    </source>
</reference>
<name>A0A087H7U2_ARAAL</name>
<protein>
    <submittedName>
        <fullName evidence="2">Uncharacterized protein</fullName>
    </submittedName>
</protein>
<feature type="region of interest" description="Disordered" evidence="1">
    <location>
        <begin position="151"/>
        <end position="194"/>
    </location>
</feature>
<proteinExistence type="predicted"/>
<sequence>MDSCNSDSDPPRRENQILEETIDNSVIVSLLTASEPPTTQPPSLLSIPAPQATIIEGSVSNTNSDYVVTSPTPEIMSSFVPSLGAWGKPLKIPIELKDPIPQDPPLVTSTSRINANPISDILPPELKENGQLRNLLAALDSGDYSGYEMGVASQKTKGGRSIKPTQKVQEMQWTKVRGRGKRGRGSRGNHDQPC</sequence>
<feature type="region of interest" description="Disordered" evidence="1">
    <location>
        <begin position="1"/>
        <end position="20"/>
    </location>
</feature>
<evidence type="ECO:0000313" key="3">
    <source>
        <dbReference type="Proteomes" id="UP000029120"/>
    </source>
</evidence>
<feature type="compositionally biased region" description="Polar residues" evidence="1">
    <location>
        <begin position="163"/>
        <end position="172"/>
    </location>
</feature>